<evidence type="ECO:0000313" key="2">
    <source>
        <dbReference type="Proteomes" id="UP000001075"/>
    </source>
</evidence>
<name>G3HEG6_CRIGR</name>
<protein>
    <submittedName>
        <fullName evidence="1">Uncharacterized protein</fullName>
    </submittedName>
</protein>
<proteinExistence type="predicted"/>
<evidence type="ECO:0000313" key="1">
    <source>
        <dbReference type="EMBL" id="EGW06718.1"/>
    </source>
</evidence>
<reference evidence="2" key="1">
    <citation type="journal article" date="2011" name="Nat. Biotechnol.">
        <title>The genomic sequence of the Chinese hamster ovary (CHO)-K1 cell line.</title>
        <authorList>
            <person name="Xu X."/>
            <person name="Nagarajan H."/>
            <person name="Lewis N.E."/>
            <person name="Pan S."/>
            <person name="Cai Z."/>
            <person name="Liu X."/>
            <person name="Chen W."/>
            <person name="Xie M."/>
            <person name="Wang W."/>
            <person name="Hammond S."/>
            <person name="Andersen M.R."/>
            <person name="Neff N."/>
            <person name="Passarelli B."/>
            <person name="Koh W."/>
            <person name="Fan H.C."/>
            <person name="Wang J."/>
            <person name="Gui Y."/>
            <person name="Lee K.H."/>
            <person name="Betenbaugh M.J."/>
            <person name="Quake S.R."/>
            <person name="Famili I."/>
            <person name="Palsson B.O."/>
            <person name="Wang J."/>
        </authorList>
    </citation>
    <scope>NUCLEOTIDE SEQUENCE [LARGE SCALE GENOMIC DNA]</scope>
    <source>
        <strain evidence="2">CHO K1 cell line</strain>
    </source>
</reference>
<accession>G3HEG6</accession>
<gene>
    <name evidence="1" type="ORF">I79_008950</name>
</gene>
<dbReference type="AlphaFoldDB" id="G3HEG6"/>
<dbReference type="Proteomes" id="UP000001075">
    <property type="component" value="Unassembled WGS sequence"/>
</dbReference>
<dbReference type="InParanoid" id="G3HEG6"/>
<sequence>MVTIQNFSPRFPEIVVSISEYKCYLLKGFLTILANILILLSLCSLLSYLKLFSILTLPYLIMFHIS</sequence>
<dbReference type="EMBL" id="JH000314">
    <property type="protein sequence ID" value="EGW06718.1"/>
    <property type="molecule type" value="Genomic_DNA"/>
</dbReference>
<organism evidence="1 2">
    <name type="scientific">Cricetulus griseus</name>
    <name type="common">Chinese hamster</name>
    <name type="synonym">Cricetulus barabensis griseus</name>
    <dbReference type="NCBI Taxonomy" id="10029"/>
    <lineage>
        <taxon>Eukaryota</taxon>
        <taxon>Metazoa</taxon>
        <taxon>Chordata</taxon>
        <taxon>Craniata</taxon>
        <taxon>Vertebrata</taxon>
        <taxon>Euteleostomi</taxon>
        <taxon>Mammalia</taxon>
        <taxon>Eutheria</taxon>
        <taxon>Euarchontoglires</taxon>
        <taxon>Glires</taxon>
        <taxon>Rodentia</taxon>
        <taxon>Myomorpha</taxon>
        <taxon>Muroidea</taxon>
        <taxon>Cricetidae</taxon>
        <taxon>Cricetinae</taxon>
        <taxon>Cricetulus</taxon>
    </lineage>
</organism>